<dbReference type="GO" id="GO:0051707">
    <property type="term" value="P:response to other organism"/>
    <property type="evidence" value="ECO:0007669"/>
    <property type="project" value="UniProtKB-ARBA"/>
</dbReference>
<dbReference type="GO" id="GO:0043531">
    <property type="term" value="F:ADP binding"/>
    <property type="evidence" value="ECO:0007669"/>
    <property type="project" value="InterPro"/>
</dbReference>
<dbReference type="Gene3D" id="1.20.5.4130">
    <property type="match status" value="1"/>
</dbReference>
<keyword evidence="2" id="KW-0433">Leucine-rich repeat</keyword>
<evidence type="ECO:0000259" key="8">
    <source>
        <dbReference type="Pfam" id="PF18052"/>
    </source>
</evidence>
<reference evidence="10 11" key="1">
    <citation type="journal article" date="2019" name="Sci. Rep.">
        <title>A high-quality genome of Eragrostis curvula grass provides insights into Poaceae evolution and supports new strategies to enhance forage quality.</title>
        <authorList>
            <person name="Carballo J."/>
            <person name="Santos B.A.C.M."/>
            <person name="Zappacosta D."/>
            <person name="Garbus I."/>
            <person name="Selva J.P."/>
            <person name="Gallo C.A."/>
            <person name="Diaz A."/>
            <person name="Albertini E."/>
            <person name="Caccamo M."/>
            <person name="Echenique V."/>
        </authorList>
    </citation>
    <scope>NUCLEOTIDE SEQUENCE [LARGE SCALE GENOMIC DNA]</scope>
    <source>
        <strain evidence="11">cv. Victoria</strain>
        <tissue evidence="10">Leaf</tissue>
    </source>
</reference>
<dbReference type="OrthoDB" id="676979at2759"/>
<evidence type="ECO:0000256" key="4">
    <source>
        <dbReference type="ARBA" id="ARBA00022741"/>
    </source>
</evidence>
<dbReference type="Gene3D" id="3.80.10.10">
    <property type="entry name" value="Ribonuclease Inhibitor"/>
    <property type="match status" value="1"/>
</dbReference>
<dbReference type="PANTHER" id="PTHR19338">
    <property type="entry name" value="TRANSLOCASE OF INNER MITOCHONDRIAL MEMBRANE 13 HOMOLOG"/>
    <property type="match status" value="1"/>
</dbReference>
<dbReference type="InterPro" id="IPR027417">
    <property type="entry name" value="P-loop_NTPase"/>
</dbReference>
<evidence type="ECO:0000256" key="3">
    <source>
        <dbReference type="ARBA" id="ARBA00022737"/>
    </source>
</evidence>
<dbReference type="Gramene" id="TVU25063">
    <property type="protein sequence ID" value="TVU25063"/>
    <property type="gene ID" value="EJB05_27539"/>
</dbReference>
<dbReference type="InterPro" id="IPR038005">
    <property type="entry name" value="RX-like_CC"/>
</dbReference>
<dbReference type="EMBL" id="RWGY01000013">
    <property type="protein sequence ID" value="TVU25063.1"/>
    <property type="molecule type" value="Genomic_DNA"/>
</dbReference>
<dbReference type="PANTHER" id="PTHR19338:SF58">
    <property type="entry name" value="OS09G0517100 PROTEIN"/>
    <property type="match status" value="1"/>
</dbReference>
<evidence type="ECO:0000259" key="9">
    <source>
        <dbReference type="Pfam" id="PF23598"/>
    </source>
</evidence>
<evidence type="ECO:0000313" key="11">
    <source>
        <dbReference type="Proteomes" id="UP000324897"/>
    </source>
</evidence>
<comment type="caution">
    <text evidence="10">The sequence shown here is derived from an EMBL/GenBank/DDBJ whole genome shotgun (WGS) entry which is preliminary data.</text>
</comment>
<evidence type="ECO:0000256" key="6">
    <source>
        <dbReference type="ARBA" id="ARBA00023054"/>
    </source>
</evidence>
<feature type="domain" description="Disease resistance R13L4/SHOC-2-like LRR" evidence="9">
    <location>
        <begin position="703"/>
        <end position="940"/>
    </location>
</feature>
<keyword evidence="4" id="KW-0547">Nucleotide-binding</keyword>
<dbReference type="Pfam" id="PF23598">
    <property type="entry name" value="LRR_14"/>
    <property type="match status" value="2"/>
</dbReference>
<keyword evidence="6" id="KW-0175">Coiled coil</keyword>
<keyword evidence="11" id="KW-1185">Reference proteome</keyword>
<feature type="domain" description="Disease resistance R13L4/SHOC-2-like LRR" evidence="9">
    <location>
        <begin position="553"/>
        <end position="650"/>
    </location>
</feature>
<feature type="domain" description="Disease resistance N-terminal" evidence="8">
    <location>
        <begin position="1"/>
        <end position="49"/>
    </location>
</feature>
<feature type="domain" description="NB-ARC" evidence="7">
    <location>
        <begin position="133"/>
        <end position="296"/>
    </location>
</feature>
<comment type="similarity">
    <text evidence="1">Belongs to the disease resistance NB-LRR family.</text>
</comment>
<dbReference type="Proteomes" id="UP000324897">
    <property type="component" value="Chromosome 2"/>
</dbReference>
<evidence type="ECO:0000256" key="5">
    <source>
        <dbReference type="ARBA" id="ARBA00022821"/>
    </source>
</evidence>
<keyword evidence="5" id="KW-0611">Plant defense</keyword>
<protein>
    <recommendedName>
        <fullName evidence="12">NB-ARC domain-containing protein</fullName>
    </recommendedName>
</protein>
<evidence type="ECO:0008006" key="12">
    <source>
        <dbReference type="Google" id="ProtNLM"/>
    </source>
</evidence>
<organism evidence="10 11">
    <name type="scientific">Eragrostis curvula</name>
    <name type="common">weeping love grass</name>
    <dbReference type="NCBI Taxonomy" id="38414"/>
    <lineage>
        <taxon>Eukaryota</taxon>
        <taxon>Viridiplantae</taxon>
        <taxon>Streptophyta</taxon>
        <taxon>Embryophyta</taxon>
        <taxon>Tracheophyta</taxon>
        <taxon>Spermatophyta</taxon>
        <taxon>Magnoliopsida</taxon>
        <taxon>Liliopsida</taxon>
        <taxon>Poales</taxon>
        <taxon>Poaceae</taxon>
        <taxon>PACMAD clade</taxon>
        <taxon>Chloridoideae</taxon>
        <taxon>Eragrostideae</taxon>
        <taxon>Eragrostidinae</taxon>
        <taxon>Eragrostis</taxon>
    </lineage>
</organism>
<dbReference type="Gene3D" id="3.40.50.300">
    <property type="entry name" value="P-loop containing nucleotide triphosphate hydrolases"/>
    <property type="match status" value="2"/>
</dbReference>
<dbReference type="GO" id="GO:0006952">
    <property type="term" value="P:defense response"/>
    <property type="evidence" value="ECO:0007669"/>
    <property type="project" value="UniProtKB-KW"/>
</dbReference>
<evidence type="ECO:0000256" key="1">
    <source>
        <dbReference type="ARBA" id="ARBA00008894"/>
    </source>
</evidence>
<dbReference type="Pfam" id="PF18052">
    <property type="entry name" value="Rx_N"/>
    <property type="match status" value="1"/>
</dbReference>
<accession>A0A5J9UMS6</accession>
<dbReference type="InterPro" id="IPR032675">
    <property type="entry name" value="LRR_dom_sf"/>
</dbReference>
<dbReference type="InterPro" id="IPR055414">
    <property type="entry name" value="LRR_R13L4/SHOC2-like"/>
</dbReference>
<evidence type="ECO:0000256" key="2">
    <source>
        <dbReference type="ARBA" id="ARBA00022614"/>
    </source>
</evidence>
<dbReference type="AlphaFoldDB" id="A0A5J9UMS6"/>
<gene>
    <name evidence="10" type="ORF">EJB05_27539</name>
</gene>
<dbReference type="Pfam" id="PF00931">
    <property type="entry name" value="NB-ARC"/>
    <property type="match status" value="2"/>
</dbReference>
<dbReference type="PRINTS" id="PR00364">
    <property type="entry name" value="DISEASERSIST"/>
</dbReference>
<evidence type="ECO:0000313" key="10">
    <source>
        <dbReference type="EMBL" id="TVU25063.1"/>
    </source>
</evidence>
<dbReference type="InterPro" id="IPR041118">
    <property type="entry name" value="Rx_N"/>
</dbReference>
<sequence>MMQSFMMVAHEERDGNKVNKTWVKQVRDTAYDVEDCLQDFAVRVKKPSRWHILRTLLDRRRVAKQMKELRAKVEDVSQRSLRYRLTNGSGSKAATAAYQSSVIAAAMFGVDDARRAAKQDNKRVDLVKLISEEGDNPKVITVWGTSGDVGQASIIREAYEHPDVRSKFPVRAWVRVMHPFSPKSFVLSLVNQFHATDGVEDLLEMENTDHQNLAPEFNGYVTKERCLIVLNDLTTIEEWDQIEKCFRNIKKGSRIVVMTGQVEVASLCAGPESQVSELKQLSADQTLYAFYVKGFQSGEDVKKPGSCSDGPTASTNDHTVVSGEIIEDRCKDTDELHKVVKKSISRIRTRAGGLEESQLIGREKEIAYLNNLISNRDNQQVQVICVYGMGGLGKTTLVDNVYQRQKLGDRFEKCVFVTIMRPFKLVELLRSLAARLHEASSRKEELIERSASTKKTMATMGVEDLIVESGRLLGGKSCLIILDDLSSITEWDQISPVFRQMEKTSRIVVTTREEDIAKHCSGQHGKIHKLQVLEQEEARQLFSEKWRPFYISDKMRFLRVLDLEGIEGVVSHHLYHIGKLLHLRYLSLRGCHDIMLLPDSLGNLRQLQTLDIRDTAIIALPKTITKLRKLQYIHAAVKSDFVPHDSESLTTRFFEFLGFCTRLCASCCVPSLLDRGLNRRGACTLACCIALPSIMQSHNGLSGVMVPRGLRKLRDLHTLKDVHVGRGNVVLQDIERLTGLRKLGLAGINKKNGPALCSSLSSLSRLESLSVRSSAGKPGMCGCLDMMSSPPANLQSLKLYGNLETLPEWIKELQHLVKLKLVGTKLSENDSVLKFLGNLPKLDVLDLGSQSFQGEELHFQSPQTDSTFGNLRVLKLAYIGDDSSELRTVKFEVGVMPKLELLQLLLLGVTNEVDISGLEVLPNINEVQLTVIFDIEQEKIRELHASSSQDKIWEEIDQEQKRKEGEYKNKIREQLDKNPNRPVLTCTGQIGVAAC</sequence>
<dbReference type="CDD" id="cd14798">
    <property type="entry name" value="RX-CC_like"/>
    <property type="match status" value="1"/>
</dbReference>
<name>A0A5J9UMS6_9POAL</name>
<proteinExistence type="inferred from homology"/>
<evidence type="ECO:0000259" key="7">
    <source>
        <dbReference type="Pfam" id="PF00931"/>
    </source>
</evidence>
<dbReference type="InterPro" id="IPR002182">
    <property type="entry name" value="NB-ARC"/>
</dbReference>
<keyword evidence="3" id="KW-0677">Repeat</keyword>
<dbReference type="SUPFAM" id="SSF52047">
    <property type="entry name" value="RNI-like"/>
    <property type="match status" value="1"/>
</dbReference>
<feature type="domain" description="NB-ARC" evidence="7">
    <location>
        <begin position="371"/>
        <end position="545"/>
    </location>
</feature>
<dbReference type="SUPFAM" id="SSF52540">
    <property type="entry name" value="P-loop containing nucleoside triphosphate hydrolases"/>
    <property type="match status" value="2"/>
</dbReference>